<accession>A0A853F550</accession>
<protein>
    <recommendedName>
        <fullName evidence="3">Cytochrome c</fullName>
    </recommendedName>
</protein>
<dbReference type="EMBL" id="JACCHT010000002">
    <property type="protein sequence ID" value="NYT28131.1"/>
    <property type="molecule type" value="Genomic_DNA"/>
</dbReference>
<gene>
    <name evidence="1" type="ORF">H0A76_09750</name>
</gene>
<organism evidence="1 2">
    <name type="scientific">Candidatus Thiodubiliella endoseptemdiera</name>
    <dbReference type="NCBI Taxonomy" id="2738886"/>
    <lineage>
        <taxon>Bacteria</taxon>
        <taxon>Pseudomonadati</taxon>
        <taxon>Pseudomonadota</taxon>
        <taxon>Gammaproteobacteria</taxon>
        <taxon>Candidatus Pseudothioglobaceae</taxon>
        <taxon>Candidatus Thiodubiliella</taxon>
    </lineage>
</organism>
<evidence type="ECO:0000313" key="2">
    <source>
        <dbReference type="Proteomes" id="UP000568751"/>
    </source>
</evidence>
<dbReference type="GO" id="GO:0020037">
    <property type="term" value="F:heme binding"/>
    <property type="evidence" value="ECO:0007669"/>
    <property type="project" value="InterPro"/>
</dbReference>
<dbReference type="AlphaFoldDB" id="A0A853F550"/>
<evidence type="ECO:0000313" key="1">
    <source>
        <dbReference type="EMBL" id="NYT28131.1"/>
    </source>
</evidence>
<comment type="caution">
    <text evidence="1">The sequence shown here is derived from an EMBL/GenBank/DDBJ whole genome shotgun (WGS) entry which is preliminary data.</text>
</comment>
<dbReference type="GO" id="GO:0009055">
    <property type="term" value="F:electron transfer activity"/>
    <property type="evidence" value="ECO:0007669"/>
    <property type="project" value="InterPro"/>
</dbReference>
<sequence length="155" mass="17011">MKNIKILWAIIVALGLIVFGAGYQLITGSTVVSSDGRTAIVLTKNERNFVLGEMRGLLGHMQQLVAAAADRDIDKTIAIAKRLNSDSQGEKQVGIIAKTPLNFKKITANIHSQFGKLYEDSVKKRDANHSLKQVSMIMQNCIACHGAYTIIEEQK</sequence>
<proteinExistence type="predicted"/>
<name>A0A853F550_9GAMM</name>
<dbReference type="SUPFAM" id="SSF47175">
    <property type="entry name" value="Cytochromes"/>
    <property type="match status" value="1"/>
</dbReference>
<reference evidence="1 2" key="1">
    <citation type="submission" date="2020-05" db="EMBL/GenBank/DDBJ databases">
        <title>Horizontal transmission and recombination maintain forever young bacterial symbiont genomes.</title>
        <authorList>
            <person name="Russell S.L."/>
            <person name="Pepper-Tunick E."/>
            <person name="Svedberg J."/>
            <person name="Byrne A."/>
            <person name="Ruelas Castillo J."/>
            <person name="Vollmers C."/>
            <person name="Beinart R.A."/>
            <person name="Corbett-Detig R."/>
        </authorList>
    </citation>
    <scope>NUCLEOTIDE SEQUENCE [LARGE SCALE GENOMIC DNA]</scope>
    <source>
        <strain evidence="1">455</strain>
    </source>
</reference>
<dbReference type="InterPro" id="IPR010980">
    <property type="entry name" value="Cyt_c/b562"/>
</dbReference>
<dbReference type="GO" id="GO:0022900">
    <property type="term" value="P:electron transport chain"/>
    <property type="evidence" value="ECO:0007669"/>
    <property type="project" value="InterPro"/>
</dbReference>
<dbReference type="Proteomes" id="UP000568751">
    <property type="component" value="Unassembled WGS sequence"/>
</dbReference>
<dbReference type="GO" id="GO:0005506">
    <property type="term" value="F:iron ion binding"/>
    <property type="evidence" value="ECO:0007669"/>
    <property type="project" value="InterPro"/>
</dbReference>
<evidence type="ECO:0008006" key="3">
    <source>
        <dbReference type="Google" id="ProtNLM"/>
    </source>
</evidence>